<dbReference type="RefSeq" id="WP_103915156.1">
    <property type="nucleotide sequence ID" value="NZ_FNUV01000001.1"/>
</dbReference>
<dbReference type="SUPFAM" id="SSF53448">
    <property type="entry name" value="Nucleotide-diphospho-sugar transferases"/>
    <property type="match status" value="1"/>
</dbReference>
<keyword evidence="2" id="KW-0808">Transferase</keyword>
<proteinExistence type="predicted"/>
<accession>A0A1H5SGI9</accession>
<dbReference type="Proteomes" id="UP000236735">
    <property type="component" value="Unassembled WGS sequence"/>
</dbReference>
<dbReference type="InterPro" id="IPR029044">
    <property type="entry name" value="Nucleotide-diphossugar_trans"/>
</dbReference>
<feature type="domain" description="Glycosyltransferase 2-like" evidence="1">
    <location>
        <begin position="48"/>
        <end position="166"/>
    </location>
</feature>
<dbReference type="AlphaFoldDB" id="A0A1H5SGI9"/>
<evidence type="ECO:0000259" key="1">
    <source>
        <dbReference type="Pfam" id="PF00535"/>
    </source>
</evidence>
<sequence length="264" mass="30464">MNIFPIVVLYNVDFHESNVYHTLLSHYPKLRVLLYENSPMPQNKCYESDVVCYYHDSQNGGVSAAYNYGASIAKHLSDIDAVLLLDEDTKFEADYISILQMALSAHSDISLFVPQILYACSLPFSPIRRGFRWKRWEKLPEGVYKLDDYLPVNSGACIRLSAFEQVGGYNADIRLDFADFDFFSRLGLVSDSFYRVGSVAHQSFSNDETETGKLFRRYQFYIEGARAARKNHHIKKMVDVEVLRHTLALTVRTKSFMFIKYLIK</sequence>
<protein>
    <submittedName>
        <fullName evidence="2">Glycosyl transferase family 2</fullName>
    </submittedName>
</protein>
<dbReference type="EMBL" id="FNUV01000001">
    <property type="protein sequence ID" value="SEF49726.1"/>
    <property type="molecule type" value="Genomic_DNA"/>
</dbReference>
<dbReference type="GO" id="GO:0016740">
    <property type="term" value="F:transferase activity"/>
    <property type="evidence" value="ECO:0007669"/>
    <property type="project" value="UniProtKB-KW"/>
</dbReference>
<dbReference type="InterPro" id="IPR001173">
    <property type="entry name" value="Glyco_trans_2-like"/>
</dbReference>
<evidence type="ECO:0000313" key="3">
    <source>
        <dbReference type="Proteomes" id="UP000236735"/>
    </source>
</evidence>
<dbReference type="Gene3D" id="3.90.550.10">
    <property type="entry name" value="Spore Coat Polysaccharide Biosynthesis Protein SpsA, Chain A"/>
    <property type="match status" value="1"/>
</dbReference>
<name>A0A1H5SGI9_XYLRU</name>
<gene>
    <name evidence="2" type="ORF">SAMN05216354_0678</name>
</gene>
<organism evidence="2 3">
    <name type="scientific">Xylanibacter ruminicola</name>
    <name type="common">Prevotella ruminicola</name>
    <dbReference type="NCBI Taxonomy" id="839"/>
    <lineage>
        <taxon>Bacteria</taxon>
        <taxon>Pseudomonadati</taxon>
        <taxon>Bacteroidota</taxon>
        <taxon>Bacteroidia</taxon>
        <taxon>Bacteroidales</taxon>
        <taxon>Prevotellaceae</taxon>
        <taxon>Xylanibacter</taxon>
    </lineage>
</organism>
<dbReference type="Pfam" id="PF00535">
    <property type="entry name" value="Glycos_transf_2"/>
    <property type="match status" value="1"/>
</dbReference>
<reference evidence="2 3" key="1">
    <citation type="submission" date="2016-10" db="EMBL/GenBank/DDBJ databases">
        <authorList>
            <person name="de Groot N.N."/>
        </authorList>
    </citation>
    <scope>NUCLEOTIDE SEQUENCE [LARGE SCALE GENOMIC DNA]</scope>
    <source>
        <strain evidence="2 3">AR32</strain>
    </source>
</reference>
<evidence type="ECO:0000313" key="2">
    <source>
        <dbReference type="EMBL" id="SEF49726.1"/>
    </source>
</evidence>